<dbReference type="GO" id="GO:0016853">
    <property type="term" value="F:isomerase activity"/>
    <property type="evidence" value="ECO:0007669"/>
    <property type="project" value="UniProtKB-KW"/>
</dbReference>
<evidence type="ECO:0000313" key="2">
    <source>
        <dbReference type="EMBL" id="NYE18862.1"/>
    </source>
</evidence>
<reference evidence="2 3" key="1">
    <citation type="submission" date="2020-07" db="EMBL/GenBank/DDBJ databases">
        <title>Sequencing the genomes of 1000 actinobacteria strains.</title>
        <authorList>
            <person name="Klenk H.-P."/>
        </authorList>
    </citation>
    <scope>NUCLEOTIDE SEQUENCE [LARGE SCALE GENOMIC DNA]</scope>
    <source>
        <strain evidence="2 3">DSM 24662</strain>
    </source>
</reference>
<comment type="caution">
    <text evidence="2">The sequence shown here is derived from an EMBL/GenBank/DDBJ whole genome shotgun (WGS) entry which is preliminary data.</text>
</comment>
<dbReference type="Pfam" id="PF12680">
    <property type="entry name" value="SnoaL_2"/>
    <property type="match status" value="1"/>
</dbReference>
<dbReference type="Proteomes" id="UP000576969">
    <property type="component" value="Unassembled WGS sequence"/>
</dbReference>
<dbReference type="InterPro" id="IPR037401">
    <property type="entry name" value="SnoaL-like"/>
</dbReference>
<dbReference type="RefSeq" id="WP_179487818.1">
    <property type="nucleotide sequence ID" value="NZ_JACCBV010000001.1"/>
</dbReference>
<dbReference type="AlphaFoldDB" id="A0A7Y9KGV3"/>
<evidence type="ECO:0000313" key="3">
    <source>
        <dbReference type="Proteomes" id="UP000576969"/>
    </source>
</evidence>
<name>A0A7Y9KGV3_9MICO</name>
<dbReference type="EMBL" id="JACCBV010000001">
    <property type="protein sequence ID" value="NYE18862.1"/>
    <property type="molecule type" value="Genomic_DNA"/>
</dbReference>
<gene>
    <name evidence="2" type="ORF">BJ991_000890</name>
</gene>
<keyword evidence="3" id="KW-1185">Reference proteome</keyword>
<evidence type="ECO:0000259" key="1">
    <source>
        <dbReference type="Pfam" id="PF12680"/>
    </source>
</evidence>
<proteinExistence type="predicted"/>
<keyword evidence="2" id="KW-0413">Isomerase</keyword>
<dbReference type="SUPFAM" id="SSF54427">
    <property type="entry name" value="NTF2-like"/>
    <property type="match status" value="1"/>
</dbReference>
<sequence length="146" mass="16046">MTTERMLQPATDVEQVVRRYYRIVSDLSSTEEDLRSVLAPDVVLVEHPNALVPTGVSRDLAQTVEGFARGKALLREQEFTVHEVIADGERAAARATWRGVIGASVGPFREGQELIAHVAAMLTVRDGAIVRHETFDCYEPFTPAAA</sequence>
<organism evidence="2 3">
    <name type="scientific">Microbacterium immunditiarum</name>
    <dbReference type="NCBI Taxonomy" id="337480"/>
    <lineage>
        <taxon>Bacteria</taxon>
        <taxon>Bacillati</taxon>
        <taxon>Actinomycetota</taxon>
        <taxon>Actinomycetes</taxon>
        <taxon>Micrococcales</taxon>
        <taxon>Microbacteriaceae</taxon>
        <taxon>Microbacterium</taxon>
    </lineage>
</organism>
<feature type="domain" description="SnoaL-like" evidence="1">
    <location>
        <begin position="17"/>
        <end position="132"/>
    </location>
</feature>
<dbReference type="InterPro" id="IPR032710">
    <property type="entry name" value="NTF2-like_dom_sf"/>
</dbReference>
<protein>
    <submittedName>
        <fullName evidence="2">Ketosteroid isomerase-like protein</fullName>
    </submittedName>
</protein>
<dbReference type="Gene3D" id="3.10.450.50">
    <property type="match status" value="1"/>
</dbReference>
<accession>A0A7Y9KGV3</accession>